<proteinExistence type="predicted"/>
<accession>A0ABD1SW17</accession>
<keyword evidence="3" id="KW-1185">Reference proteome</keyword>
<organism evidence="2 3">
    <name type="scientific">Abeliophyllum distichum</name>
    <dbReference type="NCBI Taxonomy" id="126358"/>
    <lineage>
        <taxon>Eukaryota</taxon>
        <taxon>Viridiplantae</taxon>
        <taxon>Streptophyta</taxon>
        <taxon>Embryophyta</taxon>
        <taxon>Tracheophyta</taxon>
        <taxon>Spermatophyta</taxon>
        <taxon>Magnoliopsida</taxon>
        <taxon>eudicotyledons</taxon>
        <taxon>Gunneridae</taxon>
        <taxon>Pentapetalae</taxon>
        <taxon>asterids</taxon>
        <taxon>lamiids</taxon>
        <taxon>Lamiales</taxon>
        <taxon>Oleaceae</taxon>
        <taxon>Forsythieae</taxon>
        <taxon>Abeliophyllum</taxon>
    </lineage>
</organism>
<dbReference type="EMBL" id="JBFOLK010000006">
    <property type="protein sequence ID" value="KAL2504623.1"/>
    <property type="molecule type" value="Genomic_DNA"/>
</dbReference>
<feature type="transmembrane region" description="Helical" evidence="1">
    <location>
        <begin position="82"/>
        <end position="101"/>
    </location>
</feature>
<dbReference type="AlphaFoldDB" id="A0ABD1SW17"/>
<evidence type="ECO:0000313" key="2">
    <source>
        <dbReference type="EMBL" id="KAL2504623.1"/>
    </source>
</evidence>
<protein>
    <submittedName>
        <fullName evidence="2">Histidine protein methyltransferase 1-like protein</fullName>
    </submittedName>
</protein>
<evidence type="ECO:0000313" key="3">
    <source>
        <dbReference type="Proteomes" id="UP001604336"/>
    </source>
</evidence>
<reference evidence="3" key="1">
    <citation type="submission" date="2024-07" db="EMBL/GenBank/DDBJ databases">
        <title>Two chromosome-level genome assemblies of Korean endemic species Abeliophyllum distichum and Forsythia ovata (Oleaceae).</title>
        <authorList>
            <person name="Jang H."/>
        </authorList>
    </citation>
    <scope>NUCLEOTIDE SEQUENCE [LARGE SCALE GENOMIC DNA]</scope>
</reference>
<dbReference type="Proteomes" id="UP001604336">
    <property type="component" value="Unassembled WGS sequence"/>
</dbReference>
<evidence type="ECO:0000256" key="1">
    <source>
        <dbReference type="SAM" id="Phobius"/>
    </source>
</evidence>
<gene>
    <name evidence="2" type="ORF">Adt_20244</name>
</gene>
<name>A0ABD1SW17_9LAMI</name>
<keyword evidence="1" id="KW-1133">Transmembrane helix</keyword>
<keyword evidence="1" id="KW-0812">Transmembrane</keyword>
<comment type="caution">
    <text evidence="2">The sequence shown here is derived from an EMBL/GenBank/DDBJ whole genome shotgun (WGS) entry which is preliminary data.</text>
</comment>
<keyword evidence="1" id="KW-0472">Membrane</keyword>
<sequence>MASNQSNSSHETFRLFDEKPTSGFGFLDFPEKPLPPPPPCLEVIPSEVSANVKYTMEPVNLDGHTDEREEIDRRWTIKGERVCVFGRGVFNFLIFFVGHVAQSSK</sequence>